<evidence type="ECO:0000313" key="12">
    <source>
        <dbReference type="EMBL" id="KAK7007425.1"/>
    </source>
</evidence>
<keyword evidence="13" id="KW-1185">Reference proteome</keyword>
<name>A0AAW0AFL6_9AGAR</name>
<evidence type="ECO:0000256" key="2">
    <source>
        <dbReference type="ARBA" id="ARBA00010205"/>
    </source>
</evidence>
<feature type="compositionally biased region" description="Basic and acidic residues" evidence="11">
    <location>
        <begin position="27"/>
        <end position="37"/>
    </location>
</feature>
<keyword evidence="3" id="KW-0540">Nuclease</keyword>
<dbReference type="SUPFAM" id="SSF56024">
    <property type="entry name" value="Phospholipase D/nuclease"/>
    <property type="match status" value="2"/>
</dbReference>
<dbReference type="Proteomes" id="UP001362999">
    <property type="component" value="Unassembled WGS sequence"/>
</dbReference>
<keyword evidence="5" id="KW-0378">Hydrolase</keyword>
<dbReference type="AlphaFoldDB" id="A0AAW0AFL6"/>
<proteinExistence type="inferred from homology"/>
<dbReference type="PANTHER" id="PTHR12415:SF0">
    <property type="entry name" value="TYROSYL-DNA PHOSPHODIESTERASE 1"/>
    <property type="match status" value="1"/>
</dbReference>
<gene>
    <name evidence="12" type="ORF">R3P38DRAFT_2553675</name>
</gene>
<dbReference type="CDD" id="cd09123">
    <property type="entry name" value="PLDc_Tdp1_2"/>
    <property type="match status" value="1"/>
</dbReference>
<dbReference type="GO" id="GO:0005634">
    <property type="term" value="C:nucleus"/>
    <property type="evidence" value="ECO:0007669"/>
    <property type="project" value="UniProtKB-SubCell"/>
</dbReference>
<evidence type="ECO:0000313" key="13">
    <source>
        <dbReference type="Proteomes" id="UP001362999"/>
    </source>
</evidence>
<evidence type="ECO:0000256" key="9">
    <source>
        <dbReference type="PIRSR" id="PIRSR610347-1"/>
    </source>
</evidence>
<dbReference type="EMBL" id="JAWWNJ010000071">
    <property type="protein sequence ID" value="KAK7007425.1"/>
    <property type="molecule type" value="Genomic_DNA"/>
</dbReference>
<protein>
    <submittedName>
        <fullName evidence="12">Tyrosyl-DNA phosphodiesterase-domain-containing protein</fullName>
    </submittedName>
</protein>
<dbReference type="PANTHER" id="PTHR12415">
    <property type="entry name" value="TYROSYL-DNA PHOSPHODIESTERASE 1"/>
    <property type="match status" value="1"/>
</dbReference>
<feature type="compositionally biased region" description="Acidic residues" evidence="11">
    <location>
        <begin position="11"/>
        <end position="21"/>
    </location>
</feature>
<evidence type="ECO:0000256" key="3">
    <source>
        <dbReference type="ARBA" id="ARBA00022722"/>
    </source>
</evidence>
<dbReference type="GO" id="GO:0006281">
    <property type="term" value="P:DNA repair"/>
    <property type="evidence" value="ECO:0007669"/>
    <property type="project" value="UniProtKB-KW"/>
</dbReference>
<feature type="active site" description="Nucleophile" evidence="9">
    <location>
        <position position="222"/>
    </location>
</feature>
<comment type="subcellular location">
    <subcellularLocation>
        <location evidence="1">Nucleus</location>
    </subcellularLocation>
</comment>
<evidence type="ECO:0000256" key="8">
    <source>
        <dbReference type="ARBA" id="ARBA00023242"/>
    </source>
</evidence>
<dbReference type="InterPro" id="IPR010347">
    <property type="entry name" value="Tdp1"/>
</dbReference>
<reference evidence="12 13" key="1">
    <citation type="journal article" date="2024" name="J Genomics">
        <title>Draft genome sequencing and assembly of Favolaschia claudopus CIRM-BRFM 2984 isolated from oak limbs.</title>
        <authorList>
            <person name="Navarro D."/>
            <person name="Drula E."/>
            <person name="Chaduli D."/>
            <person name="Cazenave R."/>
            <person name="Ahrendt S."/>
            <person name="Wang J."/>
            <person name="Lipzen A."/>
            <person name="Daum C."/>
            <person name="Barry K."/>
            <person name="Grigoriev I.V."/>
            <person name="Favel A."/>
            <person name="Rosso M.N."/>
            <person name="Martin F."/>
        </authorList>
    </citation>
    <scope>NUCLEOTIDE SEQUENCE [LARGE SCALE GENOMIC DNA]</scope>
    <source>
        <strain evidence="12 13">CIRM-BRFM 2984</strain>
    </source>
</reference>
<evidence type="ECO:0000256" key="5">
    <source>
        <dbReference type="ARBA" id="ARBA00022801"/>
    </source>
</evidence>
<evidence type="ECO:0000256" key="6">
    <source>
        <dbReference type="ARBA" id="ARBA00022839"/>
    </source>
</evidence>
<feature type="compositionally biased region" description="Polar residues" evidence="11">
    <location>
        <begin position="51"/>
        <end position="70"/>
    </location>
</feature>
<feature type="binding site" evidence="10">
    <location>
        <position position="224"/>
    </location>
    <ligand>
        <name>substrate</name>
    </ligand>
</feature>
<feature type="active site" description="Proton donor/acceptor" evidence="9">
    <location>
        <position position="476"/>
    </location>
</feature>
<keyword evidence="6" id="KW-0269">Exonuclease</keyword>
<dbReference type="GO" id="GO:0003697">
    <property type="term" value="F:single-stranded DNA binding"/>
    <property type="evidence" value="ECO:0007669"/>
    <property type="project" value="TreeGrafter"/>
</dbReference>
<dbReference type="GO" id="GO:0004527">
    <property type="term" value="F:exonuclease activity"/>
    <property type="evidence" value="ECO:0007669"/>
    <property type="project" value="UniProtKB-KW"/>
</dbReference>
<evidence type="ECO:0000256" key="10">
    <source>
        <dbReference type="PIRSR" id="PIRSR610347-2"/>
    </source>
</evidence>
<dbReference type="Pfam" id="PF06087">
    <property type="entry name" value="Tyr-DNA_phospho"/>
    <property type="match status" value="1"/>
</dbReference>
<organism evidence="12 13">
    <name type="scientific">Favolaschia claudopus</name>
    <dbReference type="NCBI Taxonomy" id="2862362"/>
    <lineage>
        <taxon>Eukaryota</taxon>
        <taxon>Fungi</taxon>
        <taxon>Dikarya</taxon>
        <taxon>Basidiomycota</taxon>
        <taxon>Agaricomycotina</taxon>
        <taxon>Agaricomycetes</taxon>
        <taxon>Agaricomycetidae</taxon>
        <taxon>Agaricales</taxon>
        <taxon>Marasmiineae</taxon>
        <taxon>Mycenaceae</taxon>
        <taxon>Favolaschia</taxon>
    </lineage>
</organism>
<evidence type="ECO:0000256" key="1">
    <source>
        <dbReference type="ARBA" id="ARBA00004123"/>
    </source>
</evidence>
<evidence type="ECO:0000256" key="7">
    <source>
        <dbReference type="ARBA" id="ARBA00023204"/>
    </source>
</evidence>
<dbReference type="Gene3D" id="3.30.870.10">
    <property type="entry name" value="Endonuclease Chain A"/>
    <property type="match status" value="2"/>
</dbReference>
<keyword evidence="7" id="KW-0234">DNA repair</keyword>
<evidence type="ECO:0000256" key="4">
    <source>
        <dbReference type="ARBA" id="ARBA00022763"/>
    </source>
</evidence>
<feature type="region of interest" description="Disordered" evidence="11">
    <location>
        <begin position="1"/>
        <end position="122"/>
    </location>
</feature>
<keyword evidence="8" id="KW-0539">Nucleus</keyword>
<dbReference type="GO" id="GO:0017005">
    <property type="term" value="F:3'-tyrosyl-DNA phosphodiesterase activity"/>
    <property type="evidence" value="ECO:0007669"/>
    <property type="project" value="TreeGrafter"/>
</dbReference>
<feature type="binding site" evidence="10">
    <location>
        <position position="478"/>
    </location>
    <ligand>
        <name>substrate</name>
    </ligand>
</feature>
<dbReference type="GO" id="GO:0003690">
    <property type="term" value="F:double-stranded DNA binding"/>
    <property type="evidence" value="ECO:0007669"/>
    <property type="project" value="TreeGrafter"/>
</dbReference>
<accession>A0AAW0AFL6</accession>
<evidence type="ECO:0000256" key="11">
    <source>
        <dbReference type="SAM" id="MobiDB-lite"/>
    </source>
</evidence>
<sequence length="608" mass="67252">MYNVPIVACDSETEDESDDEWIQSMRPKTEPAKKRPEPIIIVDSDSEDSRPVSTASKLPSSSRATSSNVPANAVSPVKSKEGFLSDRAQMEAERLARRKRTLGDNDTIAGNDAKRQRTTPPPLASRRFYDGAFFPTYTIHANPRADGREAIRFEEVVGKSGLKLAILSSFGFDPIWLAPHFASDVPVIMVGGSEDSGPSTTPIANTNFIRTAPRLSKGGCMHMKYMLLFYSDGRLRVVVSTANLIAQDWKHLENMVFIQDFNSLSTSSRVLGTGTSTQGTTAVEHEFATILENVLRTTNVRPALQLVNQTHPAIPFRSISDLSRQWDWSRVTAQLVASIAGKYEGWSRIKTTGHPRLMQALDALGLATSKDQKLVIECQGSSMGSYTTQWFNQFYISASGHLSALKTHLDLSEGKRKKLDFPVGVKVVFPTLDTVKSTSRRGSSSLFCTVKKWEAKNFPKGSIYNSKSSAGKALMHTKQIIATFKQKTQGGEDGDSEPAGPAGWMYVGSHNFTQPAWGNLSGTRDRPVLNVNNFELGVVVPLATMQDVNMSSAWERPPQRYGKGDVPWVSRGVVIELDLFRAETLYLQMKELHKEICEQEMLDAMMDL</sequence>
<comment type="caution">
    <text evidence="12">The sequence shown here is derived from an EMBL/GenBank/DDBJ whole genome shotgun (WGS) entry which is preliminary data.</text>
</comment>
<keyword evidence="4" id="KW-0227">DNA damage</keyword>
<feature type="compositionally biased region" description="Basic and acidic residues" evidence="11">
    <location>
        <begin position="78"/>
        <end position="95"/>
    </location>
</feature>
<comment type="similarity">
    <text evidence="2">Belongs to the tyrosyl-DNA phosphodiesterase family.</text>
</comment>
<dbReference type="CDD" id="cd09122">
    <property type="entry name" value="PLDc_Tdp1_1"/>
    <property type="match status" value="1"/>
</dbReference>